<dbReference type="PROSITE" id="PS50104">
    <property type="entry name" value="TIR"/>
    <property type="match status" value="1"/>
</dbReference>
<sequence length="176" mass="20134">MYQYQPVDKGHHTSPVLGFIKLKGAEKKPMSDKSAPQTKGKDIRRGFLSHLIEAFKRKQINAFVDDKLERGERIWASLVGAIEGSSISLILFSPDYPSSRWCLEELVKILECRETYGRIVIPVFYRVQPADVRHQLGSYESAFAEHATKYTTSKVQIWRHAMRKSADISGIDSTYR</sequence>
<dbReference type="AlphaFoldDB" id="A0A371HZH3"/>
<proteinExistence type="predicted"/>
<dbReference type="STRING" id="157652.A0A371HZH3"/>
<dbReference type="EMBL" id="QJKJ01001346">
    <property type="protein sequence ID" value="RDY08074.1"/>
    <property type="molecule type" value="Genomic_DNA"/>
</dbReference>
<keyword evidence="4" id="KW-1185">Reference proteome</keyword>
<dbReference type="GO" id="GO:0007165">
    <property type="term" value="P:signal transduction"/>
    <property type="evidence" value="ECO:0007669"/>
    <property type="project" value="InterPro"/>
</dbReference>
<reference evidence="3" key="1">
    <citation type="submission" date="2018-05" db="EMBL/GenBank/DDBJ databases">
        <title>Draft genome of Mucuna pruriens seed.</title>
        <authorList>
            <person name="Nnadi N.E."/>
            <person name="Vos R."/>
            <person name="Hasami M.H."/>
            <person name="Devisetty U.K."/>
            <person name="Aguiy J.C."/>
        </authorList>
    </citation>
    <scope>NUCLEOTIDE SEQUENCE [LARGE SCALE GENOMIC DNA]</scope>
    <source>
        <strain evidence="3">JCA_2017</strain>
    </source>
</reference>
<dbReference type="Gene3D" id="3.40.50.10140">
    <property type="entry name" value="Toll/interleukin-1 receptor homology (TIR) domain"/>
    <property type="match status" value="1"/>
</dbReference>
<evidence type="ECO:0000313" key="3">
    <source>
        <dbReference type="EMBL" id="RDY08074.1"/>
    </source>
</evidence>
<dbReference type="PANTHER" id="PTHR32009">
    <property type="entry name" value="TMV RESISTANCE PROTEIN N-LIKE"/>
    <property type="match status" value="1"/>
</dbReference>
<dbReference type="PANTHER" id="PTHR32009:SF110">
    <property type="entry name" value="DISEASE RESISTANCE PROTEIN (TIR-NBS-LRR CLASS)"/>
    <property type="match status" value="1"/>
</dbReference>
<protein>
    <submittedName>
        <fullName evidence="3">Disease resistance protein TAO1</fullName>
    </submittedName>
</protein>
<organism evidence="3 4">
    <name type="scientific">Mucuna pruriens</name>
    <name type="common">Velvet bean</name>
    <name type="synonym">Dolichos pruriens</name>
    <dbReference type="NCBI Taxonomy" id="157652"/>
    <lineage>
        <taxon>Eukaryota</taxon>
        <taxon>Viridiplantae</taxon>
        <taxon>Streptophyta</taxon>
        <taxon>Embryophyta</taxon>
        <taxon>Tracheophyta</taxon>
        <taxon>Spermatophyta</taxon>
        <taxon>Magnoliopsida</taxon>
        <taxon>eudicotyledons</taxon>
        <taxon>Gunneridae</taxon>
        <taxon>Pentapetalae</taxon>
        <taxon>rosids</taxon>
        <taxon>fabids</taxon>
        <taxon>Fabales</taxon>
        <taxon>Fabaceae</taxon>
        <taxon>Papilionoideae</taxon>
        <taxon>50 kb inversion clade</taxon>
        <taxon>NPAAA clade</taxon>
        <taxon>indigoferoid/millettioid clade</taxon>
        <taxon>Phaseoleae</taxon>
        <taxon>Mucuna</taxon>
    </lineage>
</organism>
<dbReference type="FunFam" id="3.40.50.10140:FF:000007">
    <property type="entry name" value="Disease resistance protein (TIR-NBS-LRR class)"/>
    <property type="match status" value="1"/>
</dbReference>
<evidence type="ECO:0000313" key="4">
    <source>
        <dbReference type="Proteomes" id="UP000257109"/>
    </source>
</evidence>
<dbReference type="SUPFAM" id="SSF52200">
    <property type="entry name" value="Toll/Interleukin receptor TIR domain"/>
    <property type="match status" value="1"/>
</dbReference>
<dbReference type="Proteomes" id="UP000257109">
    <property type="component" value="Unassembled WGS sequence"/>
</dbReference>
<accession>A0A371HZH3</accession>
<evidence type="ECO:0000256" key="1">
    <source>
        <dbReference type="ARBA" id="ARBA00023027"/>
    </source>
</evidence>
<dbReference type="Pfam" id="PF01582">
    <property type="entry name" value="TIR"/>
    <property type="match status" value="1"/>
</dbReference>
<comment type="caution">
    <text evidence="3">The sequence shown here is derived from an EMBL/GenBank/DDBJ whole genome shotgun (WGS) entry which is preliminary data.</text>
</comment>
<gene>
    <name evidence="3" type="primary">TAO1</name>
    <name evidence="3" type="ORF">CR513_07740</name>
</gene>
<evidence type="ECO:0000259" key="2">
    <source>
        <dbReference type="PROSITE" id="PS50104"/>
    </source>
</evidence>
<dbReference type="SMART" id="SM00255">
    <property type="entry name" value="TIR"/>
    <property type="match status" value="1"/>
</dbReference>
<feature type="non-terminal residue" evidence="3">
    <location>
        <position position="1"/>
    </location>
</feature>
<keyword evidence="1" id="KW-0520">NAD</keyword>
<dbReference type="InterPro" id="IPR000157">
    <property type="entry name" value="TIR_dom"/>
</dbReference>
<name>A0A371HZH3_MUCPR</name>
<dbReference type="OrthoDB" id="1718299at2759"/>
<dbReference type="InterPro" id="IPR035897">
    <property type="entry name" value="Toll_tir_struct_dom_sf"/>
</dbReference>
<feature type="domain" description="TIR" evidence="2">
    <location>
        <begin position="30"/>
        <end position="176"/>
    </location>
</feature>